<name>A0A6G0HZA2_LARCR</name>
<keyword evidence="4" id="KW-1185">Reference proteome</keyword>
<reference evidence="3 4" key="1">
    <citation type="submission" date="2019-07" db="EMBL/GenBank/DDBJ databases">
        <title>Chromosome genome assembly for large yellow croaker.</title>
        <authorList>
            <person name="Xiao S."/>
        </authorList>
    </citation>
    <scope>NUCLEOTIDE SEQUENCE [LARGE SCALE GENOMIC DNA]</scope>
    <source>
        <strain evidence="3">JMULYC20181020</strain>
        <tissue evidence="3">Muscle</tissue>
    </source>
</reference>
<keyword evidence="1" id="KW-1133">Transmembrane helix</keyword>
<keyword evidence="1" id="KW-0812">Transmembrane</keyword>
<keyword evidence="1" id="KW-0472">Membrane</keyword>
<evidence type="ECO:0000313" key="4">
    <source>
        <dbReference type="Proteomes" id="UP000424527"/>
    </source>
</evidence>
<dbReference type="PANTHER" id="PTHR10151:SF63">
    <property type="entry name" value="ECTONUCLEOTIDE PYROPHOSPHATASE_PHOSPHODIESTERASE FAMILY MEMBER 7"/>
    <property type="match status" value="1"/>
</dbReference>
<organism evidence="3 4">
    <name type="scientific">Larimichthys crocea</name>
    <name type="common">Large yellow croaker</name>
    <name type="synonym">Pseudosciaena crocea</name>
    <dbReference type="NCBI Taxonomy" id="215358"/>
    <lineage>
        <taxon>Eukaryota</taxon>
        <taxon>Metazoa</taxon>
        <taxon>Chordata</taxon>
        <taxon>Craniata</taxon>
        <taxon>Vertebrata</taxon>
        <taxon>Euteleostomi</taxon>
        <taxon>Actinopterygii</taxon>
        <taxon>Neopterygii</taxon>
        <taxon>Teleostei</taxon>
        <taxon>Neoteleostei</taxon>
        <taxon>Acanthomorphata</taxon>
        <taxon>Eupercaria</taxon>
        <taxon>Sciaenidae</taxon>
        <taxon>Larimichthys</taxon>
    </lineage>
</organism>
<dbReference type="SUPFAM" id="SSF53649">
    <property type="entry name" value="Alkaline phosphatase-like"/>
    <property type="match status" value="1"/>
</dbReference>
<keyword evidence="2" id="KW-0732">Signal</keyword>
<dbReference type="InterPro" id="IPR002591">
    <property type="entry name" value="Phosphodiest/P_Trfase"/>
</dbReference>
<evidence type="ECO:0000256" key="1">
    <source>
        <dbReference type="SAM" id="Phobius"/>
    </source>
</evidence>
<comment type="caution">
    <text evidence="3">The sequence shown here is derived from an EMBL/GenBank/DDBJ whole genome shotgun (WGS) entry which is preliminary data.</text>
</comment>
<dbReference type="CDD" id="cd16018">
    <property type="entry name" value="Enpp"/>
    <property type="match status" value="1"/>
</dbReference>
<evidence type="ECO:0000256" key="2">
    <source>
        <dbReference type="SAM" id="SignalP"/>
    </source>
</evidence>
<proteinExistence type="predicted"/>
<gene>
    <name evidence="3" type="ORF">D5F01_LYC17903</name>
</gene>
<dbReference type="Gene3D" id="3.40.720.10">
    <property type="entry name" value="Alkaline Phosphatase, subunit A"/>
    <property type="match status" value="2"/>
</dbReference>
<accession>A0A6G0HZA2</accession>
<dbReference type="EMBL" id="REGW02000017">
    <property type="protein sequence ID" value="KAE8284569.1"/>
    <property type="molecule type" value="Genomic_DNA"/>
</dbReference>
<dbReference type="AlphaFoldDB" id="A0A6G0HZA2"/>
<dbReference type="PANTHER" id="PTHR10151">
    <property type="entry name" value="ECTONUCLEOTIDE PYROPHOSPHATASE/PHOSPHODIESTERASE"/>
    <property type="match status" value="1"/>
</dbReference>
<feature type="chain" id="PRO_5026351115" evidence="2">
    <location>
        <begin position="20"/>
        <end position="435"/>
    </location>
</feature>
<evidence type="ECO:0000313" key="3">
    <source>
        <dbReference type="EMBL" id="KAE8284569.1"/>
    </source>
</evidence>
<sequence>MLLLCPTVLSLISSSLCAAAPQRDSKSELHSATSNRNKLLLISFDGFRWDYDRDVETPNLDKMAEDGVKALYVTPPFLTITSPSHFTMLTGRYIENHGVIHNMWFNTTTQERKQYYQAQFVDSYWDNGSLPIWITAQKQGLKAGSLHFPGTAATYKGETVRVKQVEPPFYNHSDETDWRLNVDKVIGEWFHQQNLDFVSLYFGEPDLAGHKYGPDSLNVKRWYGKWTGGQVKKIILSKIPGFNFKDIQFQLLDYGPVGMLLPKEGMLEKVYRALKGGHPHLHVYKKEEMPARLHYSNHPRLLPIILIADPGYIVNGLLPLNNHKGEHGFDNEVMDMKSFFRVVGPDFKKNMTIDPFDLVDVYPLMCHLLCINPEINDGHLENIKHMLVSSKNTVEDEGKTNNQVEVLIGLSAVTGFLGLVFIITTSYTVWKRTTA</sequence>
<protein>
    <submittedName>
        <fullName evidence="3">Ectonucleotide pyrophosphatase/phosphodiesterase family member 7</fullName>
    </submittedName>
</protein>
<feature type="transmembrane region" description="Helical" evidence="1">
    <location>
        <begin position="406"/>
        <end position="430"/>
    </location>
</feature>
<dbReference type="Proteomes" id="UP000424527">
    <property type="component" value="Unassembled WGS sequence"/>
</dbReference>
<dbReference type="Pfam" id="PF01663">
    <property type="entry name" value="Phosphodiest"/>
    <property type="match status" value="2"/>
</dbReference>
<dbReference type="InterPro" id="IPR017850">
    <property type="entry name" value="Alkaline_phosphatase_core_sf"/>
</dbReference>
<feature type="signal peptide" evidence="2">
    <location>
        <begin position="1"/>
        <end position="19"/>
    </location>
</feature>